<evidence type="ECO:0000256" key="9">
    <source>
        <dbReference type="RuleBase" id="RU004169"/>
    </source>
</evidence>
<dbReference type="InterPro" id="IPR000257">
    <property type="entry name" value="Uroporphyrinogen_deCOase"/>
</dbReference>
<feature type="domain" description="Uroporphyrinogen decarboxylase (URO-D)" evidence="11">
    <location>
        <begin position="140"/>
        <end position="156"/>
    </location>
</feature>
<sequence>MDGETRFLAALRRERTDCTPVWFMRQAGRCLADYRALRKRYDILTLARTPELSTQVTLMPVERFGVDGAVMFADIMLPLQAMGAPFSIEPEVGPIVHHPIRTRADVDALRVVDGQEATPYVLETIRLLRRELSGGKAALIGFSGAPFTLACYLIEGRPSRDYSKAKGMMYSEPETWHALMNVVTETVILYLRDQVTAGIQAMQLFDSWMGILSPADYERYSLPYSRRVFQALSELGVPRIHFGTSNASLLELVASVDCEAVSVDWRVSLDQAWERIGHDKGIQGNLDPVLALAPWDRLREGAHDVLRRAAGRPGHIFNLGHGVLPETDPDQLARLVQEVHATSRVAEAATA</sequence>
<comment type="similarity">
    <text evidence="2 7 9">Belongs to the uroporphyrinogen decarboxylase family.</text>
</comment>
<comment type="function">
    <text evidence="7">Catalyzes the decarboxylation of four acetate groups of uroporphyrinogen-III to yield coproporphyrinogen-III.</text>
</comment>
<comment type="pathway">
    <text evidence="1 7 8">Porphyrin-containing compound metabolism; protoporphyrin-IX biosynthesis; coproporphyrinogen-III from 5-aminolevulinate: step 4/4.</text>
</comment>
<feature type="domain" description="Uroporphyrinogen decarboxylase (URO-D)" evidence="10">
    <location>
        <begin position="20"/>
        <end position="29"/>
    </location>
</feature>
<dbReference type="PANTHER" id="PTHR21091:SF169">
    <property type="entry name" value="UROPORPHYRINOGEN DECARBOXYLASE"/>
    <property type="match status" value="1"/>
</dbReference>
<dbReference type="UniPathway" id="UPA00251">
    <property type="reaction ID" value="UER00321"/>
</dbReference>
<dbReference type="SUPFAM" id="SSF51726">
    <property type="entry name" value="UROD/MetE-like"/>
    <property type="match status" value="1"/>
</dbReference>
<evidence type="ECO:0000256" key="6">
    <source>
        <dbReference type="ARBA" id="ARBA00023244"/>
    </source>
</evidence>
<evidence type="ECO:0000259" key="10">
    <source>
        <dbReference type="PROSITE" id="PS00906"/>
    </source>
</evidence>
<comment type="subcellular location">
    <subcellularLocation>
        <location evidence="7">Cytoplasm</location>
    </subcellularLocation>
</comment>
<comment type="subunit">
    <text evidence="7">Homodimer.</text>
</comment>
<name>A0A6J4HEL5_9CHLR</name>
<dbReference type="HAMAP" id="MF_00218">
    <property type="entry name" value="URO_D"/>
    <property type="match status" value="1"/>
</dbReference>
<dbReference type="PROSITE" id="PS00906">
    <property type="entry name" value="UROD_1"/>
    <property type="match status" value="1"/>
</dbReference>
<dbReference type="InterPro" id="IPR038071">
    <property type="entry name" value="UROD/MetE-like_sf"/>
</dbReference>
<evidence type="ECO:0000256" key="5">
    <source>
        <dbReference type="ARBA" id="ARBA00023239"/>
    </source>
</evidence>
<evidence type="ECO:0000256" key="4">
    <source>
        <dbReference type="ARBA" id="ARBA00022793"/>
    </source>
</evidence>
<evidence type="ECO:0000256" key="2">
    <source>
        <dbReference type="ARBA" id="ARBA00009935"/>
    </source>
</evidence>
<dbReference type="PANTHER" id="PTHR21091">
    <property type="entry name" value="METHYLTETRAHYDROFOLATE:HOMOCYSTEINE METHYLTRANSFERASE RELATED"/>
    <property type="match status" value="1"/>
</dbReference>
<comment type="caution">
    <text evidence="7">Lacks conserved residue(s) required for the propagation of feature annotation.</text>
</comment>
<keyword evidence="6 7" id="KW-0627">Porphyrin biosynthesis</keyword>
<dbReference type="Gene3D" id="3.20.20.210">
    <property type="match status" value="1"/>
</dbReference>
<accession>A0A6J4HEL5</accession>
<dbReference type="EC" id="4.1.1.37" evidence="3 7"/>
<gene>
    <name evidence="7" type="primary">hemE</name>
    <name evidence="12" type="ORF">AVDCRST_MAG77-764</name>
</gene>
<evidence type="ECO:0000256" key="8">
    <source>
        <dbReference type="RuleBase" id="RU000554"/>
    </source>
</evidence>
<evidence type="ECO:0000259" key="11">
    <source>
        <dbReference type="PROSITE" id="PS00907"/>
    </source>
</evidence>
<dbReference type="CDD" id="cd00717">
    <property type="entry name" value="URO-D"/>
    <property type="match status" value="1"/>
</dbReference>
<organism evidence="12">
    <name type="scientific">uncultured Chloroflexota bacterium</name>
    <dbReference type="NCBI Taxonomy" id="166587"/>
    <lineage>
        <taxon>Bacteria</taxon>
        <taxon>Bacillati</taxon>
        <taxon>Chloroflexota</taxon>
        <taxon>environmental samples</taxon>
    </lineage>
</organism>
<keyword evidence="7" id="KW-0963">Cytoplasm</keyword>
<evidence type="ECO:0000256" key="3">
    <source>
        <dbReference type="ARBA" id="ARBA00012288"/>
    </source>
</evidence>
<feature type="site" description="Transition state stabilizer" evidence="7">
    <location>
        <position position="74"/>
    </location>
</feature>
<feature type="binding site" evidence="7">
    <location>
        <position position="74"/>
    </location>
    <ligand>
        <name>substrate</name>
    </ligand>
</feature>
<dbReference type="InterPro" id="IPR006361">
    <property type="entry name" value="Uroporphyrinogen_deCO2ase_HemE"/>
</dbReference>
<dbReference type="Pfam" id="PF01208">
    <property type="entry name" value="URO-D"/>
    <property type="match status" value="1"/>
</dbReference>
<keyword evidence="4 7" id="KW-0210">Decarboxylase</keyword>
<dbReference type="GO" id="GO:0006782">
    <property type="term" value="P:protoporphyrinogen IX biosynthetic process"/>
    <property type="evidence" value="ECO:0007669"/>
    <property type="project" value="UniProtKB-UniRule"/>
</dbReference>
<feature type="binding site" evidence="7">
    <location>
        <position position="152"/>
    </location>
    <ligand>
        <name>substrate</name>
    </ligand>
</feature>
<comment type="catalytic activity">
    <reaction evidence="7 8">
        <text>uroporphyrinogen III + 4 H(+) = coproporphyrinogen III + 4 CO2</text>
        <dbReference type="Rhea" id="RHEA:19865"/>
        <dbReference type="ChEBI" id="CHEBI:15378"/>
        <dbReference type="ChEBI" id="CHEBI:16526"/>
        <dbReference type="ChEBI" id="CHEBI:57308"/>
        <dbReference type="ChEBI" id="CHEBI:57309"/>
        <dbReference type="EC" id="4.1.1.37"/>
    </reaction>
</comment>
<evidence type="ECO:0000256" key="7">
    <source>
        <dbReference type="HAMAP-Rule" id="MF_00218"/>
    </source>
</evidence>
<dbReference type="NCBIfam" id="TIGR01464">
    <property type="entry name" value="hemE"/>
    <property type="match status" value="1"/>
</dbReference>
<dbReference type="GO" id="GO:0005829">
    <property type="term" value="C:cytosol"/>
    <property type="evidence" value="ECO:0007669"/>
    <property type="project" value="TreeGrafter"/>
</dbReference>
<reference evidence="12" key="1">
    <citation type="submission" date="2020-02" db="EMBL/GenBank/DDBJ databases">
        <authorList>
            <person name="Meier V. D."/>
        </authorList>
    </citation>
    <scope>NUCLEOTIDE SEQUENCE</scope>
    <source>
        <strain evidence="12">AVDCRST_MAG77</strain>
    </source>
</reference>
<dbReference type="GO" id="GO:0004853">
    <property type="term" value="F:uroporphyrinogen decarboxylase activity"/>
    <property type="evidence" value="ECO:0007669"/>
    <property type="project" value="UniProtKB-UniRule"/>
</dbReference>
<feature type="binding site" evidence="7">
    <location>
        <begin position="25"/>
        <end position="29"/>
    </location>
    <ligand>
        <name>substrate</name>
    </ligand>
</feature>
<keyword evidence="5 7" id="KW-0456">Lyase</keyword>
<dbReference type="PROSITE" id="PS00907">
    <property type="entry name" value="UROD_2"/>
    <property type="match status" value="1"/>
</dbReference>
<evidence type="ECO:0000256" key="1">
    <source>
        <dbReference type="ARBA" id="ARBA00004804"/>
    </source>
</evidence>
<dbReference type="AlphaFoldDB" id="A0A6J4HEL5"/>
<protein>
    <recommendedName>
        <fullName evidence="3 7">Uroporphyrinogen decarboxylase</fullName>
        <shortName evidence="7">UPD</shortName>
        <shortName evidence="7">URO-D</shortName>
        <ecNumber evidence="3 7">4.1.1.37</ecNumber>
    </recommendedName>
</protein>
<proteinExistence type="inferred from homology"/>
<evidence type="ECO:0000313" key="12">
    <source>
        <dbReference type="EMBL" id="CAA9222559.1"/>
    </source>
</evidence>
<dbReference type="EMBL" id="CADCTC010000035">
    <property type="protein sequence ID" value="CAA9222559.1"/>
    <property type="molecule type" value="Genomic_DNA"/>
</dbReference>
<feature type="binding site" evidence="7">
    <location>
        <position position="321"/>
    </location>
    <ligand>
        <name>substrate</name>
    </ligand>
</feature>
<feature type="binding site" evidence="7">
    <location>
        <position position="207"/>
    </location>
    <ligand>
        <name>substrate</name>
    </ligand>
</feature>